<feature type="signal peptide" evidence="1">
    <location>
        <begin position="1"/>
        <end position="16"/>
    </location>
</feature>
<protein>
    <submittedName>
        <fullName evidence="2">Uncharacterized protein</fullName>
    </submittedName>
</protein>
<evidence type="ECO:0000313" key="2">
    <source>
        <dbReference type="EMBL" id="MFC6591168.1"/>
    </source>
</evidence>
<keyword evidence="3" id="KW-1185">Reference proteome</keyword>
<accession>A0ABW1YB13</accession>
<dbReference type="RefSeq" id="WP_380082176.1">
    <property type="nucleotide sequence ID" value="NZ_JBHSWD010000001.1"/>
</dbReference>
<feature type="chain" id="PRO_5047540594" evidence="1">
    <location>
        <begin position="17"/>
        <end position="117"/>
    </location>
</feature>
<proteinExistence type="predicted"/>
<organism evidence="2 3">
    <name type="scientific">Deinococcus lacus</name>
    <dbReference type="NCBI Taxonomy" id="392561"/>
    <lineage>
        <taxon>Bacteria</taxon>
        <taxon>Thermotogati</taxon>
        <taxon>Deinococcota</taxon>
        <taxon>Deinococci</taxon>
        <taxon>Deinococcales</taxon>
        <taxon>Deinococcaceae</taxon>
        <taxon>Deinococcus</taxon>
    </lineage>
</organism>
<reference evidence="3" key="1">
    <citation type="journal article" date="2019" name="Int. J. Syst. Evol. Microbiol.">
        <title>The Global Catalogue of Microorganisms (GCM) 10K type strain sequencing project: providing services to taxonomists for standard genome sequencing and annotation.</title>
        <authorList>
            <consortium name="The Broad Institute Genomics Platform"/>
            <consortium name="The Broad Institute Genome Sequencing Center for Infectious Disease"/>
            <person name="Wu L."/>
            <person name="Ma J."/>
        </authorList>
    </citation>
    <scope>NUCLEOTIDE SEQUENCE [LARGE SCALE GENOMIC DNA]</scope>
    <source>
        <strain evidence="3">CGMCC 1.15772</strain>
    </source>
</reference>
<keyword evidence="1" id="KW-0732">Signal</keyword>
<name>A0ABW1YB13_9DEIO</name>
<gene>
    <name evidence="2" type="ORF">ACFP81_03405</name>
</gene>
<sequence length="117" mass="12067">MRTYLMILALSGTTLAQPVAAPQAQTAPLTQSGLVPSVLHPAVGQTITVTTALAGAQPMPLSVSGKASKTVQPVAKDGRASYSVTFPEAGIYTLQLPGQAPSASEWEENAWLAQCCT</sequence>
<comment type="caution">
    <text evidence="2">The sequence shown here is derived from an EMBL/GenBank/DDBJ whole genome shotgun (WGS) entry which is preliminary data.</text>
</comment>
<evidence type="ECO:0000256" key="1">
    <source>
        <dbReference type="SAM" id="SignalP"/>
    </source>
</evidence>
<evidence type="ECO:0000313" key="3">
    <source>
        <dbReference type="Proteomes" id="UP001596297"/>
    </source>
</evidence>
<dbReference type="Proteomes" id="UP001596297">
    <property type="component" value="Unassembled WGS sequence"/>
</dbReference>
<dbReference type="EMBL" id="JBHSWD010000001">
    <property type="protein sequence ID" value="MFC6591168.1"/>
    <property type="molecule type" value="Genomic_DNA"/>
</dbReference>